<reference evidence="1" key="1">
    <citation type="submission" date="2016-10" db="EMBL/GenBank/DDBJ databases">
        <authorList>
            <person name="Benchimol M."/>
            <person name="Almeida L.G."/>
            <person name="Vasconcelos A.T."/>
            <person name="Perreira-Neves A."/>
            <person name="Rosa I.A."/>
            <person name="Tasca T."/>
            <person name="Bogo M.R."/>
            <person name="de Souza W."/>
        </authorList>
    </citation>
    <scope>NUCLEOTIDE SEQUENCE [LARGE SCALE GENOMIC DNA]</scope>
    <source>
        <strain evidence="1">K</strain>
    </source>
</reference>
<comment type="caution">
    <text evidence="1">The sequence shown here is derived from an EMBL/GenBank/DDBJ whole genome shotgun (WGS) entry which is preliminary data.</text>
</comment>
<sequence>MTSKEIKVIDADKFEQCFWKQILPSFAALREFKFMIPPWTEESFWDNIKNLDYAKSYVEECFDYIIGNIPPKGTEISPTITSILLSVLHIAITYYRKLPEGTWKDKSAQLLNCQNPQITKIIEFIIPFFEQPTENIQDFFHHILKASCSELLPACFFHYISLIHRLKTSETMQWMFYPNLSAYLLNSHGPRVITVLFHIFYVAITALPGMATSKISVMLDPIKEKIGNSEPISSMSYELYNLAKKEMEYPGYSYYTMLKWISNISPSNGNTVTIFYDQNFRYFPNMMYNREPTKLSIAKSFIDFVSFYLATKLHVSFDKLSIHELLEIFKMIKFTEESDQKIMKKFKLTKVDNNNDLEEGQHQIFKPLPPEIPLSIVKIPLTFELTPELLTPYDDSFFLYSCVMQRVFNNSVVQPIEKYMESNPERLFFEQQIFIAGNDFFQNTILLMHFLSLTNSTAFKKACITYYLYPLSSEGPSTMMSNFLGVIDPIYSRYAKDVYHLITNISPTYDENSPVGFATVLEKDPIFLSHTWFTNPSPSAMLQFSIQHFLLYARKRINVYVWKCIISQKEKEIIIPFISSLQIGTNNTSNGKNGQSKNPDANLQAFDIESTLINGEIITEEKVKTSTISLWNVNTDLNVDPRDDTLLREYFYGGSPSKNKAESPKQYDREIITRITILSNKDSPFSITIDGREYGPTKKLEVSRMEDPNDKTQHMTLRIACFSTSLAKNKKDLHIST</sequence>
<evidence type="ECO:0000313" key="1">
    <source>
        <dbReference type="EMBL" id="OHS92822.1"/>
    </source>
</evidence>
<dbReference type="RefSeq" id="XP_068345959.1">
    <property type="nucleotide sequence ID" value="XM_068513447.1"/>
</dbReference>
<dbReference type="VEuPathDB" id="TrichDB:TRFO_40865"/>
<protein>
    <submittedName>
        <fullName evidence="1">Uncharacterized protein</fullName>
    </submittedName>
</protein>
<evidence type="ECO:0000313" key="2">
    <source>
        <dbReference type="Proteomes" id="UP000179807"/>
    </source>
</evidence>
<dbReference type="OrthoDB" id="10619808at2759"/>
<gene>
    <name evidence="1" type="ORF">TRFO_40865</name>
</gene>
<proteinExistence type="predicted"/>
<dbReference type="GeneID" id="94848151"/>
<keyword evidence="2" id="KW-1185">Reference proteome</keyword>
<organism evidence="1 2">
    <name type="scientific">Tritrichomonas foetus</name>
    <dbReference type="NCBI Taxonomy" id="1144522"/>
    <lineage>
        <taxon>Eukaryota</taxon>
        <taxon>Metamonada</taxon>
        <taxon>Parabasalia</taxon>
        <taxon>Tritrichomonadida</taxon>
        <taxon>Tritrichomonadidae</taxon>
        <taxon>Tritrichomonas</taxon>
    </lineage>
</organism>
<dbReference type="EMBL" id="MLAK01001464">
    <property type="protein sequence ID" value="OHS92822.1"/>
    <property type="molecule type" value="Genomic_DNA"/>
</dbReference>
<accession>A0A1J4IZI3</accession>
<dbReference type="AlphaFoldDB" id="A0A1J4IZI3"/>
<dbReference type="Proteomes" id="UP000179807">
    <property type="component" value="Unassembled WGS sequence"/>
</dbReference>
<name>A0A1J4IZI3_9EUKA</name>